<keyword evidence="2" id="KW-0813">Transport</keyword>
<gene>
    <name evidence="10" type="primary">petL</name>
</gene>
<protein>
    <submittedName>
        <fullName evidence="10">Uncharacterized protein</fullName>
    </submittedName>
</protein>
<dbReference type="GO" id="GO:0009055">
    <property type="term" value="F:electron transfer activity"/>
    <property type="evidence" value="ECO:0007669"/>
    <property type="project" value="InterPro"/>
</dbReference>
<evidence type="ECO:0000256" key="9">
    <source>
        <dbReference type="ARBA" id="ARBA00025834"/>
    </source>
</evidence>
<dbReference type="InterPro" id="IPR007802">
    <property type="entry name" value="Cyt_b6/f_cplx_su6"/>
</dbReference>
<comment type="subunit">
    <text evidence="9">The 4 large subunits of the cytochrome b6-f complex are cytochrome b6, subunit IV (17 kDa polypeptide, PetD), cytochrome f and the Rieske protein, while the 4 small subunits are PetG, PetL, PetM and PetN. The complex functions as a dimer.</text>
</comment>
<evidence type="ECO:0000256" key="1">
    <source>
        <dbReference type="ARBA" id="ARBA00004167"/>
    </source>
</evidence>
<evidence type="ECO:0000256" key="8">
    <source>
        <dbReference type="ARBA" id="ARBA00025197"/>
    </source>
</evidence>
<dbReference type="RefSeq" id="YP_009504740.1">
    <property type="nucleotide sequence ID" value="NC_038216.1"/>
</dbReference>
<comment type="function">
    <text evidence="8">Component of the cytochrome b6-f complex, which mediates electron transfer between photosystem II (PSII) and photosystem I (PSI), cyclic electron flow around PSI, and state transitions. PetL is important for photoautotrophic growth as well as for electron transfer efficiency and stability of the cytochrome b6-f complex.</text>
</comment>
<evidence type="ECO:0000256" key="2">
    <source>
        <dbReference type="ARBA" id="ARBA00022448"/>
    </source>
</evidence>
<dbReference type="AlphaFoldDB" id="A0A2Z4HGK3"/>
<keyword evidence="5" id="KW-1133">Transmembrane helix</keyword>
<geneLocation type="plastid" evidence="10"/>
<dbReference type="GO" id="GO:0009512">
    <property type="term" value="C:cytochrome b6f complex"/>
    <property type="evidence" value="ECO:0007669"/>
    <property type="project" value="InterPro"/>
</dbReference>
<sequence length="28" mass="3108">MVEYLVILFSMFGLALACSFGLKSIKLI</sequence>
<name>A0A2Z4HGK3_9EUKA</name>
<evidence type="ECO:0000256" key="3">
    <source>
        <dbReference type="ARBA" id="ARBA00022692"/>
    </source>
</evidence>
<comment type="subcellular location">
    <subcellularLocation>
        <location evidence="1">Membrane</location>
        <topology evidence="1">Single-pass membrane protein</topology>
    </subcellularLocation>
</comment>
<evidence type="ECO:0000256" key="7">
    <source>
        <dbReference type="ARBA" id="ARBA00023136"/>
    </source>
</evidence>
<evidence type="ECO:0000256" key="5">
    <source>
        <dbReference type="ARBA" id="ARBA00022989"/>
    </source>
</evidence>
<keyword evidence="4" id="KW-0249">Electron transport</keyword>
<keyword evidence="3" id="KW-0812">Transmembrane</keyword>
<organism evidence="10">
    <name type="scientific">Cyanophora biloba</name>
    <dbReference type="NCBI Taxonomy" id="1489483"/>
    <lineage>
        <taxon>Eukaryota</taxon>
        <taxon>Glaucocystophyceae</taxon>
        <taxon>Cyanophorales</taxon>
        <taxon>Cyanophoraceae</taxon>
        <taxon>Cyanophora</taxon>
    </lineage>
</organism>
<dbReference type="GeneID" id="37543947"/>
<evidence type="ECO:0000256" key="4">
    <source>
        <dbReference type="ARBA" id="ARBA00022982"/>
    </source>
</evidence>
<dbReference type="EMBL" id="MG601103">
    <property type="protein sequence ID" value="AWW13905.1"/>
    <property type="molecule type" value="Genomic_DNA"/>
</dbReference>
<dbReference type="Pfam" id="PF05115">
    <property type="entry name" value="PetL"/>
    <property type="match status" value="1"/>
</dbReference>
<keyword evidence="10" id="KW-0934">Plastid</keyword>
<dbReference type="GO" id="GO:0016020">
    <property type="term" value="C:membrane"/>
    <property type="evidence" value="ECO:0007669"/>
    <property type="project" value="UniProtKB-SubCell"/>
</dbReference>
<evidence type="ECO:0000256" key="6">
    <source>
        <dbReference type="ARBA" id="ARBA00023078"/>
    </source>
</evidence>
<accession>A0A2Z4HGK3</accession>
<reference evidence="10" key="1">
    <citation type="journal article" date="2018" name="Adv. Bot. Res.">
        <title>Chapter Four - Comparative Plastid Genomics of Glaucophytes species.</title>
        <authorList>
            <person name="Reyes-Prieto A."/>
            <person name="Russell S."/>
            <person name="Figueroa-Martinez F."/>
            <person name="Jackson C."/>
        </authorList>
    </citation>
    <scope>NUCLEOTIDE SEQUENCE</scope>
    <source>
        <strain evidence="10">UTEX LB 2766</strain>
    </source>
</reference>
<keyword evidence="6" id="KW-0793">Thylakoid</keyword>
<keyword evidence="7" id="KW-0472">Membrane</keyword>
<evidence type="ECO:0000313" key="10">
    <source>
        <dbReference type="EMBL" id="AWW13905.1"/>
    </source>
</evidence>
<proteinExistence type="predicted"/>